<accession>R7TZ43</accession>
<keyword evidence="8" id="KW-0732">Signal</keyword>
<feature type="transmembrane region" description="Helical" evidence="17">
    <location>
        <begin position="384"/>
        <end position="407"/>
    </location>
</feature>
<dbReference type="GO" id="GO:0008273">
    <property type="term" value="F:calcium, potassium:sodium antiporter activity"/>
    <property type="evidence" value="ECO:0007669"/>
    <property type="project" value="TreeGrafter"/>
</dbReference>
<dbReference type="FunFam" id="1.20.1420.30:FF:000004">
    <property type="entry name" value="Sodium/potassium/calcium exchanger 2 isoform 1"/>
    <property type="match status" value="1"/>
</dbReference>
<keyword evidence="16" id="KW-0739">Sodium transport</keyword>
<comment type="similarity">
    <text evidence="2">Belongs to the Ca(2+):cation antiporter (CaCA) (TC 2.A.19) family. SLC24A subfamily.</text>
</comment>
<feature type="non-terminal residue" evidence="19">
    <location>
        <position position="1"/>
    </location>
</feature>
<dbReference type="FunFam" id="1.20.1420.30:FF:000009">
    <property type="entry name" value="sodium/potassium/calcium exchanger 5 isoform X2"/>
    <property type="match status" value="1"/>
</dbReference>
<keyword evidence="14" id="KW-0406">Ion transport</keyword>
<keyword evidence="12 17" id="KW-1133">Transmembrane helix</keyword>
<proteinExistence type="inferred from homology"/>
<evidence type="ECO:0000256" key="2">
    <source>
        <dbReference type="ARBA" id="ARBA00005364"/>
    </source>
</evidence>
<keyword evidence="11" id="KW-0630">Potassium</keyword>
<dbReference type="PANTHER" id="PTHR10846:SF72">
    <property type="entry name" value="SODIUM_POTASSIUM_CALCIUM EXCHANGER NCKX30C"/>
    <property type="match status" value="1"/>
</dbReference>
<evidence type="ECO:0000256" key="5">
    <source>
        <dbReference type="ARBA" id="ARBA00022538"/>
    </source>
</evidence>
<evidence type="ECO:0000256" key="10">
    <source>
        <dbReference type="ARBA" id="ARBA00022847"/>
    </source>
</evidence>
<evidence type="ECO:0000256" key="16">
    <source>
        <dbReference type="ARBA" id="ARBA00023201"/>
    </source>
</evidence>
<evidence type="ECO:0000256" key="4">
    <source>
        <dbReference type="ARBA" id="ARBA00022449"/>
    </source>
</evidence>
<protein>
    <recommendedName>
        <fullName evidence="18">Sodium/calcium exchanger membrane region domain-containing protein</fullName>
    </recommendedName>
</protein>
<dbReference type="InterPro" id="IPR004481">
    <property type="entry name" value="K/Na/Ca-exchanger"/>
</dbReference>
<keyword evidence="13" id="KW-0915">Sodium</keyword>
<dbReference type="EMBL" id="KB308761">
    <property type="protein sequence ID" value="ELT96681.1"/>
    <property type="molecule type" value="Genomic_DNA"/>
</dbReference>
<evidence type="ECO:0000256" key="13">
    <source>
        <dbReference type="ARBA" id="ARBA00023053"/>
    </source>
</evidence>
<dbReference type="FunCoup" id="R7TZ43">
    <property type="interactions" value="230"/>
</dbReference>
<evidence type="ECO:0000256" key="3">
    <source>
        <dbReference type="ARBA" id="ARBA00022448"/>
    </source>
</evidence>
<feature type="domain" description="Sodium/calcium exchanger membrane region" evidence="18">
    <location>
        <begin position="31"/>
        <end position="171"/>
    </location>
</feature>
<keyword evidence="10" id="KW-0769">Symport</keyword>
<dbReference type="OrthoDB" id="2127281at2759"/>
<evidence type="ECO:0000313" key="19">
    <source>
        <dbReference type="EMBL" id="ELT96681.1"/>
    </source>
</evidence>
<feature type="transmembrane region" description="Helical" evidence="17">
    <location>
        <begin position="453"/>
        <end position="475"/>
    </location>
</feature>
<organism evidence="19">
    <name type="scientific">Capitella teleta</name>
    <name type="common">Polychaete worm</name>
    <dbReference type="NCBI Taxonomy" id="283909"/>
    <lineage>
        <taxon>Eukaryota</taxon>
        <taxon>Metazoa</taxon>
        <taxon>Spiralia</taxon>
        <taxon>Lophotrochozoa</taxon>
        <taxon>Annelida</taxon>
        <taxon>Polychaeta</taxon>
        <taxon>Sedentaria</taxon>
        <taxon>Scolecida</taxon>
        <taxon>Capitellidae</taxon>
        <taxon>Capitella</taxon>
    </lineage>
</organism>
<keyword evidence="5" id="KW-0633">Potassium transport</keyword>
<evidence type="ECO:0000256" key="6">
    <source>
        <dbReference type="ARBA" id="ARBA00022568"/>
    </source>
</evidence>
<dbReference type="PANTHER" id="PTHR10846">
    <property type="entry name" value="SODIUM/POTASSIUM/CALCIUM EXCHANGER"/>
    <property type="match status" value="1"/>
</dbReference>
<evidence type="ECO:0000256" key="17">
    <source>
        <dbReference type="SAM" id="Phobius"/>
    </source>
</evidence>
<dbReference type="GO" id="GO:0015293">
    <property type="term" value="F:symporter activity"/>
    <property type="evidence" value="ECO:0007669"/>
    <property type="project" value="UniProtKB-KW"/>
</dbReference>
<evidence type="ECO:0000256" key="14">
    <source>
        <dbReference type="ARBA" id="ARBA00023065"/>
    </source>
</evidence>
<keyword evidence="15 17" id="KW-0472">Membrane</keyword>
<reference evidence="21" key="1">
    <citation type="submission" date="2012-12" db="EMBL/GenBank/DDBJ databases">
        <authorList>
            <person name="Hellsten U."/>
            <person name="Grimwood J."/>
            <person name="Chapman J.A."/>
            <person name="Shapiro H."/>
            <person name="Aerts A."/>
            <person name="Otillar R.P."/>
            <person name="Terry A.Y."/>
            <person name="Boore J.L."/>
            <person name="Simakov O."/>
            <person name="Marletaz F."/>
            <person name="Cho S.-J."/>
            <person name="Edsinger-Gonzales E."/>
            <person name="Havlak P."/>
            <person name="Kuo D.-H."/>
            <person name="Larsson T."/>
            <person name="Lv J."/>
            <person name="Arendt D."/>
            <person name="Savage R."/>
            <person name="Osoegawa K."/>
            <person name="de Jong P."/>
            <person name="Lindberg D.R."/>
            <person name="Seaver E.C."/>
            <person name="Weisblat D.A."/>
            <person name="Putnam N.H."/>
            <person name="Grigoriev I.V."/>
            <person name="Rokhsar D.S."/>
        </authorList>
    </citation>
    <scope>NUCLEOTIDE SEQUENCE</scope>
    <source>
        <strain evidence="21">I ESC-2004</strain>
    </source>
</reference>
<comment type="subcellular location">
    <subcellularLocation>
        <location evidence="1">Membrane</location>
        <topology evidence="1">Multi-pass membrane protein</topology>
    </subcellularLocation>
</comment>
<feature type="domain" description="Sodium/calcium exchanger membrane region" evidence="18">
    <location>
        <begin position="385"/>
        <end position="532"/>
    </location>
</feature>
<dbReference type="Gene3D" id="1.20.1420.30">
    <property type="entry name" value="NCX, central ion-binding region"/>
    <property type="match status" value="2"/>
</dbReference>
<evidence type="ECO:0000256" key="11">
    <source>
        <dbReference type="ARBA" id="ARBA00022958"/>
    </source>
</evidence>
<feature type="transmembrane region" description="Helical" evidence="17">
    <location>
        <begin position="514"/>
        <end position="534"/>
    </location>
</feature>
<dbReference type="EMBL" id="AMQN01011218">
    <property type="status" value="NOT_ANNOTATED_CDS"/>
    <property type="molecule type" value="Genomic_DNA"/>
</dbReference>
<keyword evidence="6" id="KW-0109">Calcium transport</keyword>
<dbReference type="AlphaFoldDB" id="R7TZ43"/>
<feature type="transmembrane region" description="Helical" evidence="17">
    <location>
        <begin position="26"/>
        <end position="44"/>
    </location>
</feature>
<keyword evidence="21" id="KW-1185">Reference proteome</keyword>
<evidence type="ECO:0000313" key="20">
    <source>
        <dbReference type="EnsemblMetazoa" id="CapteP61938"/>
    </source>
</evidence>
<keyword evidence="3" id="KW-0813">Transport</keyword>
<reference evidence="19 21" key="2">
    <citation type="journal article" date="2013" name="Nature">
        <title>Insights into bilaterian evolution from three spiralian genomes.</title>
        <authorList>
            <person name="Simakov O."/>
            <person name="Marletaz F."/>
            <person name="Cho S.J."/>
            <person name="Edsinger-Gonzales E."/>
            <person name="Havlak P."/>
            <person name="Hellsten U."/>
            <person name="Kuo D.H."/>
            <person name="Larsson T."/>
            <person name="Lv J."/>
            <person name="Arendt D."/>
            <person name="Savage R."/>
            <person name="Osoegawa K."/>
            <person name="de Jong P."/>
            <person name="Grimwood J."/>
            <person name="Chapman J.A."/>
            <person name="Shapiro H."/>
            <person name="Aerts A."/>
            <person name="Otillar R.P."/>
            <person name="Terry A.Y."/>
            <person name="Boore J.L."/>
            <person name="Grigoriev I.V."/>
            <person name="Lindberg D.R."/>
            <person name="Seaver E.C."/>
            <person name="Weisblat D.A."/>
            <person name="Putnam N.H."/>
            <person name="Rokhsar D.S."/>
        </authorList>
    </citation>
    <scope>NUCLEOTIDE SEQUENCE</scope>
    <source>
        <strain evidence="19 21">I ESC-2004</strain>
    </source>
</reference>
<evidence type="ECO:0000256" key="9">
    <source>
        <dbReference type="ARBA" id="ARBA00022837"/>
    </source>
</evidence>
<dbReference type="HOGENOM" id="CLU_007948_5_1_1"/>
<dbReference type="EnsemblMetazoa" id="CapteT61938">
    <property type="protein sequence ID" value="CapteP61938"/>
    <property type="gene ID" value="CapteG61938"/>
</dbReference>
<dbReference type="GO" id="GO:0006874">
    <property type="term" value="P:intracellular calcium ion homeostasis"/>
    <property type="evidence" value="ECO:0007669"/>
    <property type="project" value="TreeGrafter"/>
</dbReference>
<reference evidence="20" key="3">
    <citation type="submission" date="2015-06" db="UniProtKB">
        <authorList>
            <consortium name="EnsemblMetazoa"/>
        </authorList>
    </citation>
    <scope>IDENTIFICATION</scope>
</reference>
<evidence type="ECO:0000313" key="21">
    <source>
        <dbReference type="Proteomes" id="UP000014760"/>
    </source>
</evidence>
<dbReference type="EMBL" id="AMQN01011219">
    <property type="status" value="NOT_ANNOTATED_CDS"/>
    <property type="molecule type" value="Genomic_DNA"/>
</dbReference>
<evidence type="ECO:0000256" key="15">
    <source>
        <dbReference type="ARBA" id="ARBA00023136"/>
    </source>
</evidence>
<evidence type="ECO:0000259" key="18">
    <source>
        <dbReference type="Pfam" id="PF01699"/>
    </source>
</evidence>
<dbReference type="Pfam" id="PF01699">
    <property type="entry name" value="Na_Ca_ex"/>
    <property type="match status" value="2"/>
</dbReference>
<feature type="non-terminal residue" evidence="19">
    <location>
        <position position="541"/>
    </location>
</feature>
<feature type="transmembrane region" description="Helical" evidence="17">
    <location>
        <begin position="487"/>
        <end position="508"/>
    </location>
</feature>
<dbReference type="STRING" id="283909.R7TZ43"/>
<evidence type="ECO:0000256" key="1">
    <source>
        <dbReference type="ARBA" id="ARBA00004141"/>
    </source>
</evidence>
<dbReference type="OMA" id="XSSRKFF"/>
<sequence>ESNQTSQKSEFPKNSFSDEQLSNGAVVLYVIGVIYMFIALAIVCDEFFVPALEVITETLKISEDVAGATFMAAGGSAPELFTSFIGVFIAHSDVGIGTIVGSAVFNILFVIGMCAIISSQVLVLTWWPLFRDVSFYSLSLICLMVSFLDHKIFWWEALIMFACYILYVLFMKFNHSVESFVKSKIGSGGNRINSAQARSSDNLIGNGQPARSASEVSKVHEYLSIRAAAMTCTSTPTAPRHTSSITCSMPIMKSGSGKFRHGVLQLMIHTIDPIGESIVQDKAVKLHAIASLKVIVNSDNHNNPGITEISANHNRMPSQQTTITTPDPGPSNDSIGGMDSPTPLDLSWPDTARKRIIYILVAPLVFLLWLTIPDVRRRDRRRFYPLSFIGSIIWIALFSYLLNWWAAVIGDTAGIKSQVMGLTFLAAGTSIPDLITSVIVAKKGYGDMAVSSSVGSNIFDVTVGLPVPWLIYGLLYSKPYLVDSDGLFCSIVLLFIMLLLLIIMIAAFKWRMNQAMGICCLVLYFTFLTLALLLEYDVIEC</sequence>
<name>R7TZ43_CAPTE</name>
<keyword evidence="9" id="KW-0106">Calcium</keyword>
<feature type="transmembrane region" description="Helical" evidence="17">
    <location>
        <begin position="153"/>
        <end position="170"/>
    </location>
</feature>
<dbReference type="InterPro" id="IPR004837">
    <property type="entry name" value="NaCa_Exmemb"/>
</dbReference>
<dbReference type="GO" id="GO:0005262">
    <property type="term" value="F:calcium channel activity"/>
    <property type="evidence" value="ECO:0007669"/>
    <property type="project" value="TreeGrafter"/>
</dbReference>
<dbReference type="Proteomes" id="UP000014760">
    <property type="component" value="Unassembled WGS sequence"/>
</dbReference>
<dbReference type="NCBIfam" id="TIGR00367">
    <property type="entry name" value="calcium/sodium antiporter"/>
    <property type="match status" value="1"/>
</dbReference>
<dbReference type="InterPro" id="IPR044880">
    <property type="entry name" value="NCX_ion-bd_dom_sf"/>
</dbReference>
<dbReference type="GO" id="GO:0005886">
    <property type="term" value="C:plasma membrane"/>
    <property type="evidence" value="ECO:0007669"/>
    <property type="project" value="TreeGrafter"/>
</dbReference>
<evidence type="ECO:0000256" key="8">
    <source>
        <dbReference type="ARBA" id="ARBA00022729"/>
    </source>
</evidence>
<evidence type="ECO:0000256" key="12">
    <source>
        <dbReference type="ARBA" id="ARBA00022989"/>
    </source>
</evidence>
<keyword evidence="7 17" id="KW-0812">Transmembrane</keyword>
<feature type="transmembrane region" description="Helical" evidence="17">
    <location>
        <begin position="419"/>
        <end position="441"/>
    </location>
</feature>
<keyword evidence="4" id="KW-0050">Antiport</keyword>
<evidence type="ECO:0000256" key="7">
    <source>
        <dbReference type="ARBA" id="ARBA00022692"/>
    </source>
</evidence>
<gene>
    <name evidence="19" type="ORF">CAPTEDRAFT_61938</name>
</gene>